<organism evidence="1 2">
    <name type="scientific">Sporanaerobium hydrogeniformans</name>
    <dbReference type="NCBI Taxonomy" id="3072179"/>
    <lineage>
        <taxon>Bacteria</taxon>
        <taxon>Bacillati</taxon>
        <taxon>Bacillota</taxon>
        <taxon>Clostridia</taxon>
        <taxon>Lachnospirales</taxon>
        <taxon>Lachnospiraceae</taxon>
        <taxon>Sporanaerobium</taxon>
    </lineage>
</organism>
<keyword evidence="2" id="KW-1185">Reference proteome</keyword>
<accession>A0AC61DAW6</accession>
<comment type="caution">
    <text evidence="1">The sequence shown here is derived from an EMBL/GenBank/DDBJ whole genome shotgun (WGS) entry which is preliminary data.</text>
</comment>
<dbReference type="EMBL" id="PEDL01000013">
    <property type="protein sequence ID" value="PHV70212.1"/>
    <property type="molecule type" value="Genomic_DNA"/>
</dbReference>
<evidence type="ECO:0000313" key="2">
    <source>
        <dbReference type="Proteomes" id="UP000224460"/>
    </source>
</evidence>
<dbReference type="Proteomes" id="UP000224460">
    <property type="component" value="Unassembled WGS sequence"/>
</dbReference>
<evidence type="ECO:0000313" key="1">
    <source>
        <dbReference type="EMBL" id="PHV70212.1"/>
    </source>
</evidence>
<name>A0AC61DAW6_9FIRM</name>
<protein>
    <submittedName>
        <fullName evidence="1">Uncharacterized protein</fullName>
    </submittedName>
</protein>
<gene>
    <name evidence="1" type="ORF">CS063_12090</name>
</gene>
<proteinExistence type="predicted"/>
<sequence>MPDIITHYLFGLNTTQNLKHSPLHTIIKEHPDLFFIGLQGPDFMYYALQRQKLVYSHIGLKMHTEKTGEFIISALSHLKRYEVTSKEFNELLSYMSGFLCHYILDSMAHPYIFYLGGYYLEDTPETKKYEGLHKKIELAIDTILLEQRLSKKAHQFNINKYILSRAHLPSSLLTLYDETLFLLYGINNGGAIFKKSYEDTRLYYRLTSDSLGAKKTLLSSTRFLLPKAVANHVHYFSYYNCVDPLIDYLNSSKRVWLHPVTGNVYTFSFHDILRNATKKSITLLQATYDFVNSTLSYQEFKELLPNLSYLTGLPTTDTRPMKYVSTEWNHL</sequence>
<reference evidence="1" key="1">
    <citation type="submission" date="2017-10" db="EMBL/GenBank/DDBJ databases">
        <title>Genome sequence of cellulolytic Lachnospiraceae bacterium XHS1971 isolated from hotspring sediment.</title>
        <authorList>
            <person name="Vasudevan G."/>
            <person name="Joshi A.J."/>
            <person name="Hivarkar S."/>
            <person name="Lanjekar V.B."/>
            <person name="Dhakephalkar P.K."/>
            <person name="Dagar S."/>
        </authorList>
    </citation>
    <scope>NUCLEOTIDE SEQUENCE</scope>
    <source>
        <strain evidence="1">XHS1971</strain>
    </source>
</reference>